<reference evidence="1" key="1">
    <citation type="submission" date="2019-08" db="EMBL/GenBank/DDBJ databases">
        <authorList>
            <person name="Kucharzyk K."/>
            <person name="Murdoch R.W."/>
            <person name="Higgins S."/>
            <person name="Loffler F."/>
        </authorList>
    </citation>
    <scope>NUCLEOTIDE SEQUENCE</scope>
</reference>
<proteinExistence type="predicted"/>
<dbReference type="AlphaFoldDB" id="A0A645DVG5"/>
<name>A0A645DVG5_9ZZZZ</name>
<protein>
    <submittedName>
        <fullName evidence="1">Uncharacterized protein</fullName>
    </submittedName>
</protein>
<gene>
    <name evidence="1" type="ORF">SDC9_140458</name>
</gene>
<evidence type="ECO:0000313" key="1">
    <source>
        <dbReference type="EMBL" id="MPM93321.1"/>
    </source>
</evidence>
<comment type="caution">
    <text evidence="1">The sequence shown here is derived from an EMBL/GenBank/DDBJ whole genome shotgun (WGS) entry which is preliminary data.</text>
</comment>
<organism evidence="1">
    <name type="scientific">bioreactor metagenome</name>
    <dbReference type="NCBI Taxonomy" id="1076179"/>
    <lineage>
        <taxon>unclassified sequences</taxon>
        <taxon>metagenomes</taxon>
        <taxon>ecological metagenomes</taxon>
    </lineage>
</organism>
<accession>A0A645DVG5</accession>
<dbReference type="EMBL" id="VSSQ01040145">
    <property type="protein sequence ID" value="MPM93321.1"/>
    <property type="molecule type" value="Genomic_DNA"/>
</dbReference>
<sequence length="155" mass="18189">MIYIVGVVINGLHSTNLIKAIYQQTLVIEIGKSHRSVHLFHTAKTSPVFSFIEKRICHFRVINEIDKTKTSVLFVPDIIRFMIDHYRNPANYFFFPISQEISSIAMLEGRIFIPAQRGNFIINERRNKKIVSFVYIDTELNKLSQRIFVFYLSDF</sequence>